<feature type="transmembrane region" description="Helical" evidence="6">
    <location>
        <begin position="90"/>
        <end position="112"/>
    </location>
</feature>
<comment type="similarity">
    <text evidence="5">Belongs to the SAT4 family.</text>
</comment>
<dbReference type="EMBL" id="JAAOAS010000346">
    <property type="protein sequence ID" value="KAF5578880.1"/>
    <property type="molecule type" value="Genomic_DNA"/>
</dbReference>
<proteinExistence type="inferred from homology"/>
<comment type="subcellular location">
    <subcellularLocation>
        <location evidence="1">Membrane</location>
        <topology evidence="1">Multi-pass membrane protein</topology>
    </subcellularLocation>
</comment>
<protein>
    <submittedName>
        <fullName evidence="8">Integral membrane protein PTH11</fullName>
    </submittedName>
</protein>
<keyword evidence="3 6" id="KW-1133">Transmembrane helix</keyword>
<evidence type="ECO:0000313" key="9">
    <source>
        <dbReference type="Proteomes" id="UP000546213"/>
    </source>
</evidence>
<evidence type="ECO:0000256" key="3">
    <source>
        <dbReference type="ARBA" id="ARBA00022989"/>
    </source>
</evidence>
<evidence type="ECO:0000256" key="1">
    <source>
        <dbReference type="ARBA" id="ARBA00004141"/>
    </source>
</evidence>
<feature type="transmembrane region" description="Helical" evidence="6">
    <location>
        <begin position="239"/>
        <end position="261"/>
    </location>
</feature>
<feature type="domain" description="Rhodopsin" evidence="7">
    <location>
        <begin position="22"/>
        <end position="263"/>
    </location>
</feature>
<feature type="transmembrane region" description="Helical" evidence="6">
    <location>
        <begin position="12"/>
        <end position="29"/>
    </location>
</feature>
<evidence type="ECO:0000256" key="4">
    <source>
        <dbReference type="ARBA" id="ARBA00023136"/>
    </source>
</evidence>
<accession>A0A8H5KQX8</accession>
<sequence>MTVFDTEIWTWYGLSWIIVIARMISRRMLLGSIKKLQVEDCLMIMAMFADTIIMVGISIVSRTNSNLIDPKEVVILDALEIRKRSYGSKWVLVVEQMQIVTIWLMKYCLLLMYNRLTMSLSQNLAVKFVTAYVTAGLLVMEVLYLGVWCRPFNQYWAVPPDNAQCSAARNHLITNAITNITSDIMIILIPMPILLKSQLPLKRKAVLVGVFALGAFTILSAILNKFYSFNQPFGSDWTFWYIRESSTAIITANLPYIWTLLRRIFKVGSFSGSTCGKNTNDPSKAHRSNLIISRSAAGCQTRAEHNLHHVDSDEEFLSANASPLKIYAKREVLITSEEMSPRDGRGTQGCVPTSFTSTATDCIHPFDVETSSERSVAGIVKIHHGI</sequence>
<feature type="transmembrane region" description="Helical" evidence="6">
    <location>
        <begin position="176"/>
        <end position="195"/>
    </location>
</feature>
<dbReference type="GO" id="GO:0016020">
    <property type="term" value="C:membrane"/>
    <property type="evidence" value="ECO:0007669"/>
    <property type="project" value="UniProtKB-SubCell"/>
</dbReference>
<organism evidence="8 9">
    <name type="scientific">Fusarium pseudocircinatum</name>
    <dbReference type="NCBI Taxonomy" id="56676"/>
    <lineage>
        <taxon>Eukaryota</taxon>
        <taxon>Fungi</taxon>
        <taxon>Dikarya</taxon>
        <taxon>Ascomycota</taxon>
        <taxon>Pezizomycotina</taxon>
        <taxon>Sordariomycetes</taxon>
        <taxon>Hypocreomycetidae</taxon>
        <taxon>Hypocreales</taxon>
        <taxon>Nectriaceae</taxon>
        <taxon>Fusarium</taxon>
        <taxon>Fusarium fujikuroi species complex</taxon>
    </lineage>
</organism>
<keyword evidence="9" id="KW-1185">Reference proteome</keyword>
<dbReference type="PANTHER" id="PTHR33048:SF149">
    <property type="entry name" value="UBID FAMILY DECARBOXYLASE"/>
    <property type="match status" value="1"/>
</dbReference>
<dbReference type="InterPro" id="IPR049326">
    <property type="entry name" value="Rhodopsin_dom_fungi"/>
</dbReference>
<feature type="transmembrane region" description="Helical" evidence="6">
    <location>
        <begin position="207"/>
        <end position="227"/>
    </location>
</feature>
<dbReference type="OrthoDB" id="3903189at2759"/>
<name>A0A8H5KQX8_9HYPO</name>
<evidence type="ECO:0000259" key="7">
    <source>
        <dbReference type="Pfam" id="PF20684"/>
    </source>
</evidence>
<gene>
    <name evidence="8" type="ORF">FPCIR_11386</name>
</gene>
<evidence type="ECO:0000256" key="2">
    <source>
        <dbReference type="ARBA" id="ARBA00022692"/>
    </source>
</evidence>
<feature type="transmembrane region" description="Helical" evidence="6">
    <location>
        <begin position="41"/>
        <end position="60"/>
    </location>
</feature>
<feature type="transmembrane region" description="Helical" evidence="6">
    <location>
        <begin position="124"/>
        <end position="147"/>
    </location>
</feature>
<reference evidence="8 9" key="1">
    <citation type="submission" date="2020-05" db="EMBL/GenBank/DDBJ databases">
        <title>Identification and distribution of gene clusters putatively required for synthesis of sphingolipid metabolism inhibitors in phylogenetically diverse species of the filamentous fungus Fusarium.</title>
        <authorList>
            <person name="Kim H.-S."/>
            <person name="Busman M."/>
            <person name="Brown D.W."/>
            <person name="Divon H."/>
            <person name="Uhlig S."/>
            <person name="Proctor R.H."/>
        </authorList>
    </citation>
    <scope>NUCLEOTIDE SEQUENCE [LARGE SCALE GENOMIC DNA]</scope>
    <source>
        <strain evidence="8 9">NRRL 36939</strain>
    </source>
</reference>
<comment type="caution">
    <text evidence="8">The sequence shown here is derived from an EMBL/GenBank/DDBJ whole genome shotgun (WGS) entry which is preliminary data.</text>
</comment>
<dbReference type="InterPro" id="IPR052337">
    <property type="entry name" value="SAT4-like"/>
</dbReference>
<keyword evidence="2 6" id="KW-0812">Transmembrane</keyword>
<dbReference type="PANTHER" id="PTHR33048">
    <property type="entry name" value="PTH11-LIKE INTEGRAL MEMBRANE PROTEIN (AFU_ORTHOLOGUE AFUA_5G11245)"/>
    <property type="match status" value="1"/>
</dbReference>
<keyword evidence="4 6" id="KW-0472">Membrane</keyword>
<evidence type="ECO:0000256" key="6">
    <source>
        <dbReference type="SAM" id="Phobius"/>
    </source>
</evidence>
<dbReference type="Proteomes" id="UP000546213">
    <property type="component" value="Unassembled WGS sequence"/>
</dbReference>
<evidence type="ECO:0000313" key="8">
    <source>
        <dbReference type="EMBL" id="KAF5578880.1"/>
    </source>
</evidence>
<evidence type="ECO:0000256" key="5">
    <source>
        <dbReference type="ARBA" id="ARBA00038359"/>
    </source>
</evidence>
<dbReference type="Pfam" id="PF20684">
    <property type="entry name" value="Fung_rhodopsin"/>
    <property type="match status" value="1"/>
</dbReference>
<dbReference type="AlphaFoldDB" id="A0A8H5KQX8"/>